<dbReference type="Proteomes" id="UP000265520">
    <property type="component" value="Unassembled WGS sequence"/>
</dbReference>
<sequence>MAPKRARTTATSSSSHNYVRFLDKVKEEHYEIIRRKGVVQERSIDFPNIVTYPRMRQIAEGYR</sequence>
<protein>
    <submittedName>
        <fullName evidence="1">Uncharacterized protein</fullName>
    </submittedName>
</protein>
<comment type="caution">
    <text evidence="1">The sequence shown here is derived from an EMBL/GenBank/DDBJ whole genome shotgun (WGS) entry which is preliminary data.</text>
</comment>
<gene>
    <name evidence="1" type="ORF">A2U01_0006485</name>
</gene>
<dbReference type="EMBL" id="LXQA010008874">
    <property type="protein sequence ID" value="MCH85636.1"/>
    <property type="molecule type" value="Genomic_DNA"/>
</dbReference>
<proteinExistence type="predicted"/>
<name>A0A392MDU1_9FABA</name>
<dbReference type="AlphaFoldDB" id="A0A392MDU1"/>
<reference evidence="1 2" key="1">
    <citation type="journal article" date="2018" name="Front. Plant Sci.">
        <title>Red Clover (Trifolium pratense) and Zigzag Clover (T. medium) - A Picture of Genomic Similarities and Differences.</title>
        <authorList>
            <person name="Dluhosova J."/>
            <person name="Istvanek J."/>
            <person name="Nedelnik J."/>
            <person name="Repkova J."/>
        </authorList>
    </citation>
    <scope>NUCLEOTIDE SEQUENCE [LARGE SCALE GENOMIC DNA]</scope>
    <source>
        <strain evidence="2">cv. 10/8</strain>
        <tissue evidence="1">Leaf</tissue>
    </source>
</reference>
<organism evidence="1 2">
    <name type="scientific">Trifolium medium</name>
    <dbReference type="NCBI Taxonomy" id="97028"/>
    <lineage>
        <taxon>Eukaryota</taxon>
        <taxon>Viridiplantae</taxon>
        <taxon>Streptophyta</taxon>
        <taxon>Embryophyta</taxon>
        <taxon>Tracheophyta</taxon>
        <taxon>Spermatophyta</taxon>
        <taxon>Magnoliopsida</taxon>
        <taxon>eudicotyledons</taxon>
        <taxon>Gunneridae</taxon>
        <taxon>Pentapetalae</taxon>
        <taxon>rosids</taxon>
        <taxon>fabids</taxon>
        <taxon>Fabales</taxon>
        <taxon>Fabaceae</taxon>
        <taxon>Papilionoideae</taxon>
        <taxon>50 kb inversion clade</taxon>
        <taxon>NPAAA clade</taxon>
        <taxon>Hologalegina</taxon>
        <taxon>IRL clade</taxon>
        <taxon>Trifolieae</taxon>
        <taxon>Trifolium</taxon>
    </lineage>
</organism>
<accession>A0A392MDU1</accession>
<keyword evidence="2" id="KW-1185">Reference proteome</keyword>
<evidence type="ECO:0000313" key="1">
    <source>
        <dbReference type="EMBL" id="MCH85636.1"/>
    </source>
</evidence>
<evidence type="ECO:0000313" key="2">
    <source>
        <dbReference type="Proteomes" id="UP000265520"/>
    </source>
</evidence>